<dbReference type="CDD" id="cd07980">
    <property type="entry name" value="TFIIF_beta"/>
    <property type="match status" value="1"/>
</dbReference>
<gene>
    <name evidence="9" type="primary">gtf2f2</name>
    <name evidence="9" type="ORF">DFA_05070</name>
</gene>
<evidence type="ECO:0000256" key="3">
    <source>
        <dbReference type="ARBA" id="ARBA00023015"/>
    </source>
</evidence>
<dbReference type="SUPFAM" id="SSF46785">
    <property type="entry name" value="Winged helix' DNA-binding domain"/>
    <property type="match status" value="1"/>
</dbReference>
<dbReference type="AlphaFoldDB" id="F4PN87"/>
<dbReference type="SUPFAM" id="SSF50916">
    <property type="entry name" value="Rap30/74 interaction domains"/>
    <property type="match status" value="1"/>
</dbReference>
<dbReference type="Gene3D" id="1.10.10.10">
    <property type="entry name" value="Winged helix-like DNA-binding domain superfamily/Winged helix DNA-binding domain"/>
    <property type="match status" value="1"/>
</dbReference>
<dbReference type="GeneID" id="14875491"/>
<dbReference type="Pfam" id="PF17683">
    <property type="entry name" value="TFIIF_beta_N"/>
    <property type="match status" value="1"/>
</dbReference>
<evidence type="ECO:0000256" key="4">
    <source>
        <dbReference type="ARBA" id="ARBA00023125"/>
    </source>
</evidence>
<keyword evidence="5" id="KW-0804">Transcription</keyword>
<dbReference type="PANTHER" id="PTHR10445">
    <property type="entry name" value="GENERAL TRANSCRIPTION FACTOR IIF SUBUNIT 2"/>
    <property type="match status" value="1"/>
</dbReference>
<dbReference type="InterPro" id="IPR036388">
    <property type="entry name" value="WH-like_DNA-bd_sf"/>
</dbReference>
<comment type="similarity">
    <text evidence="2">Belongs to the TFIIF beta subunit family.</text>
</comment>
<dbReference type="InterPro" id="IPR036390">
    <property type="entry name" value="WH_DNA-bd_sf"/>
</dbReference>
<dbReference type="GO" id="GO:0005674">
    <property type="term" value="C:transcription factor TFIIF complex"/>
    <property type="evidence" value="ECO:0007669"/>
    <property type="project" value="InterPro"/>
</dbReference>
<dbReference type="STRING" id="1054147.F4PN87"/>
<keyword evidence="6" id="KW-0539">Nucleus</keyword>
<evidence type="ECO:0000259" key="8">
    <source>
        <dbReference type="Pfam" id="PF17683"/>
    </source>
</evidence>
<evidence type="ECO:0000256" key="5">
    <source>
        <dbReference type="ARBA" id="ARBA00023163"/>
    </source>
</evidence>
<keyword evidence="4" id="KW-0238">DNA-binding</keyword>
<dbReference type="RefSeq" id="XP_004360791.1">
    <property type="nucleotide sequence ID" value="XM_004360734.1"/>
</dbReference>
<organism evidence="9 10">
    <name type="scientific">Cavenderia fasciculata</name>
    <name type="common">Slime mold</name>
    <name type="synonym">Dictyostelium fasciculatum</name>
    <dbReference type="NCBI Taxonomy" id="261658"/>
    <lineage>
        <taxon>Eukaryota</taxon>
        <taxon>Amoebozoa</taxon>
        <taxon>Evosea</taxon>
        <taxon>Eumycetozoa</taxon>
        <taxon>Dictyostelia</taxon>
        <taxon>Acytosteliales</taxon>
        <taxon>Cavenderiaceae</taxon>
        <taxon>Cavenderia</taxon>
    </lineage>
</organism>
<dbReference type="EMBL" id="GL883008">
    <property type="protein sequence ID" value="EGG22940.1"/>
    <property type="molecule type" value="Genomic_DNA"/>
</dbReference>
<evidence type="ECO:0000259" key="7">
    <source>
        <dbReference type="Pfam" id="PF02270"/>
    </source>
</evidence>
<proteinExistence type="inferred from homology"/>
<keyword evidence="10" id="KW-1185">Reference proteome</keyword>
<feature type="domain" description="TFIIF beta subunit HTH" evidence="7">
    <location>
        <begin position="170"/>
        <end position="233"/>
    </location>
</feature>
<feature type="domain" description="TFIIF beta subunit N-terminal" evidence="8">
    <location>
        <begin position="20"/>
        <end position="103"/>
    </location>
</feature>
<dbReference type="KEGG" id="dfa:DFA_05070"/>
<evidence type="ECO:0000313" key="9">
    <source>
        <dbReference type="EMBL" id="EGG22940.1"/>
    </source>
</evidence>
<dbReference type="Pfam" id="PF02270">
    <property type="entry name" value="TFIIF_beta"/>
    <property type="match status" value="1"/>
</dbReference>
<dbReference type="GO" id="GO:0006367">
    <property type="term" value="P:transcription initiation at RNA polymerase II promoter"/>
    <property type="evidence" value="ECO:0007669"/>
    <property type="project" value="InterPro"/>
</dbReference>
<evidence type="ECO:0000256" key="2">
    <source>
        <dbReference type="ARBA" id="ARBA00009543"/>
    </source>
</evidence>
<dbReference type="InterPro" id="IPR040450">
    <property type="entry name" value="TFIIF_beta_HTH"/>
</dbReference>
<evidence type="ECO:0000313" key="10">
    <source>
        <dbReference type="Proteomes" id="UP000007797"/>
    </source>
</evidence>
<accession>F4PN87</accession>
<dbReference type="InterPro" id="IPR040504">
    <property type="entry name" value="TFIIF_beta_N"/>
</dbReference>
<sequence length="243" mass="28011">MSEDSNDALVDELNTDNAENQAWLVKVPKFLVDHWMSRGADAEIGKLYFKSSNLSLTISGTTNENEEFQLATTPVIESNPLKIFSEDKENALALEGSVGLKCDIRMNVDSKGYRELCRGRSESYNTKTRQSKTLEGHQTSIFKNHNPIKPTVSTLAAVMKTKKQEDKRERMAEDELVDLLFHLFEEKTYWDLKSLISRTEQPQAWLKQVLERICILNKRGPHRNYYEIKSEYKNNSKQSDLKD</sequence>
<evidence type="ECO:0000256" key="1">
    <source>
        <dbReference type="ARBA" id="ARBA00004123"/>
    </source>
</evidence>
<reference evidence="10" key="1">
    <citation type="journal article" date="2011" name="Genome Res.">
        <title>Phylogeny-wide analysis of social amoeba genomes highlights ancient origins for complex intercellular communication.</title>
        <authorList>
            <person name="Heidel A.J."/>
            <person name="Lawal H.M."/>
            <person name="Felder M."/>
            <person name="Schilde C."/>
            <person name="Helps N.R."/>
            <person name="Tunggal B."/>
            <person name="Rivero F."/>
            <person name="John U."/>
            <person name="Schleicher M."/>
            <person name="Eichinger L."/>
            <person name="Platzer M."/>
            <person name="Noegel A.A."/>
            <person name="Schaap P."/>
            <person name="Gloeckner G."/>
        </authorList>
    </citation>
    <scope>NUCLEOTIDE SEQUENCE [LARGE SCALE GENOMIC DNA]</scope>
    <source>
        <strain evidence="10">SH3</strain>
    </source>
</reference>
<dbReference type="InterPro" id="IPR011039">
    <property type="entry name" value="TFIIF_interaction"/>
</dbReference>
<protein>
    <submittedName>
        <fullName evidence="9">TFIIF subunit</fullName>
    </submittedName>
</protein>
<keyword evidence="3" id="KW-0805">Transcription regulation</keyword>
<dbReference type="OrthoDB" id="26094at2759"/>
<dbReference type="GO" id="GO:0003677">
    <property type="term" value="F:DNA binding"/>
    <property type="evidence" value="ECO:0007669"/>
    <property type="project" value="UniProtKB-KW"/>
</dbReference>
<comment type="subcellular location">
    <subcellularLocation>
        <location evidence="1">Nucleus</location>
    </subcellularLocation>
</comment>
<dbReference type="OMA" id="PIADNCY"/>
<name>F4PN87_CACFS</name>
<dbReference type="FunFam" id="1.10.10.10:FF:000035">
    <property type="entry name" value="General transcription factor IIF subunit 2"/>
    <property type="match status" value="1"/>
</dbReference>
<dbReference type="InterPro" id="IPR003196">
    <property type="entry name" value="TFIIF_beta"/>
</dbReference>
<evidence type="ECO:0000256" key="6">
    <source>
        <dbReference type="ARBA" id="ARBA00023242"/>
    </source>
</evidence>
<dbReference type="Proteomes" id="UP000007797">
    <property type="component" value="Unassembled WGS sequence"/>
</dbReference>
<dbReference type="PANTHER" id="PTHR10445:SF0">
    <property type="entry name" value="GENERAL TRANSCRIPTION FACTOR IIF SUBUNIT 2"/>
    <property type="match status" value="1"/>
</dbReference>